<dbReference type="GO" id="GO:0015293">
    <property type="term" value="F:symporter activity"/>
    <property type="evidence" value="ECO:0007669"/>
    <property type="project" value="UniProtKB-KW"/>
</dbReference>
<feature type="transmembrane region" description="Helical" evidence="14">
    <location>
        <begin position="381"/>
        <end position="405"/>
    </location>
</feature>
<feature type="transmembrane region" description="Helical" evidence="14">
    <location>
        <begin position="356"/>
        <end position="375"/>
    </location>
</feature>
<keyword evidence="4" id="KW-1003">Cell membrane</keyword>
<evidence type="ECO:0000256" key="8">
    <source>
        <dbReference type="ARBA" id="ARBA00023053"/>
    </source>
</evidence>
<gene>
    <name evidence="15" type="ORF">AB4Y30_15695</name>
</gene>
<sequence>MQIPWTNVIIILILGAIFIITSWFISRKVSSVDQYVSGRGKLGVAFGTTSLLAFWITGNTVMAGPEAAYNDGVLGAIGYAALGGIAVMAFAPLAKRIHEVLPNGRTVGDFFKHRFDHKNYYFFIAMSFIWVFGFLMTQGIGGGLLLEQIFEVPYELAVILTFAIVIVYASMGGFSSVTGLAFIQVMLILIVIVVVPPLVYFTTGVAPVYNGMKELDLGSLDLLAPAGLLFLFAAPVLGIGEVFMDNTFWQRAYAIRRDRVFSIFTLSGIGWCFVPLAVATLAFVALGTGQAPKEVNQVAPFIAQVYGGEFASWAFLIGVWAALASTIAALLNAIVSLVLNDVYLKMKPKATGKQQLAFAKIATITIGIVGLLVSLPKFTSMLQMLIFLGVMNAALIFPIVFGLFWKKLNINAAFYAAIFAIIGGYITYYTVGSLQGVVVSGWLSFLICWLGTLVAPSDFNWQKLIRVGLDEKESAK</sequence>
<dbReference type="PROSITE" id="PS50283">
    <property type="entry name" value="NA_SOLUT_SYMP_3"/>
    <property type="match status" value="1"/>
</dbReference>
<comment type="similarity">
    <text evidence="2 13">Belongs to the sodium:solute symporter (SSF) (TC 2.A.21) family.</text>
</comment>
<dbReference type="InterPro" id="IPR050277">
    <property type="entry name" value="Sodium:Solute_Symporter"/>
</dbReference>
<protein>
    <recommendedName>
        <fullName evidence="16">Na+/proline symporter</fullName>
    </recommendedName>
</protein>
<dbReference type="GO" id="GO:0005886">
    <property type="term" value="C:plasma membrane"/>
    <property type="evidence" value="ECO:0007669"/>
    <property type="project" value="UniProtKB-SubCell"/>
</dbReference>
<keyword evidence="9" id="KW-0406">Ion transport</keyword>
<feature type="transmembrane region" description="Helical" evidence="14">
    <location>
        <begin position="38"/>
        <end position="56"/>
    </location>
</feature>
<dbReference type="AlphaFoldDB" id="A0AB39HQ74"/>
<feature type="transmembrane region" description="Helical" evidence="14">
    <location>
        <begin position="181"/>
        <end position="202"/>
    </location>
</feature>
<dbReference type="InterPro" id="IPR001734">
    <property type="entry name" value="Na/solute_symporter"/>
</dbReference>
<dbReference type="RefSeq" id="WP_368653118.1">
    <property type="nucleotide sequence ID" value="NZ_CP162599.1"/>
</dbReference>
<feature type="transmembrane region" description="Helical" evidence="14">
    <location>
        <begin position="263"/>
        <end position="286"/>
    </location>
</feature>
<comment type="catalytic activity">
    <reaction evidence="12">
        <text>L-proline(in) + Na(+)(in) = L-proline(out) + Na(+)(out)</text>
        <dbReference type="Rhea" id="RHEA:28967"/>
        <dbReference type="ChEBI" id="CHEBI:29101"/>
        <dbReference type="ChEBI" id="CHEBI:60039"/>
    </reaction>
</comment>
<evidence type="ECO:0000256" key="3">
    <source>
        <dbReference type="ARBA" id="ARBA00022448"/>
    </source>
</evidence>
<dbReference type="PANTHER" id="PTHR48086">
    <property type="entry name" value="SODIUM/PROLINE SYMPORTER-RELATED"/>
    <property type="match status" value="1"/>
</dbReference>
<reference evidence="15" key="1">
    <citation type="submission" date="2024-07" db="EMBL/GenBank/DDBJ databases">
        <title>Halotolerant mesophilic bacterium Ornithinibacillus sp. 4-3, sp. nov., isolated from soil.</title>
        <authorList>
            <person name="Sidarenka A.V."/>
            <person name="Guliayeva D.E."/>
            <person name="Leanovich S.I."/>
            <person name="Hileuskaya K.S."/>
            <person name="Akhremchuk A.E."/>
            <person name="Sikolenko M.A."/>
            <person name="Valentovich L.N."/>
        </authorList>
    </citation>
    <scope>NUCLEOTIDE SEQUENCE</scope>
    <source>
        <strain evidence="15">4-3</strain>
    </source>
</reference>
<accession>A0AB39HQ74</accession>
<evidence type="ECO:0000256" key="11">
    <source>
        <dbReference type="ARBA" id="ARBA00023201"/>
    </source>
</evidence>
<keyword evidence="8" id="KW-0915">Sodium</keyword>
<evidence type="ECO:0000256" key="4">
    <source>
        <dbReference type="ARBA" id="ARBA00022475"/>
    </source>
</evidence>
<keyword evidence="3" id="KW-0813">Transport</keyword>
<feature type="transmembrane region" description="Helical" evidence="14">
    <location>
        <begin position="310"/>
        <end position="335"/>
    </location>
</feature>
<evidence type="ECO:0000256" key="14">
    <source>
        <dbReference type="SAM" id="Phobius"/>
    </source>
</evidence>
<evidence type="ECO:0000256" key="1">
    <source>
        <dbReference type="ARBA" id="ARBA00004651"/>
    </source>
</evidence>
<evidence type="ECO:0000256" key="5">
    <source>
        <dbReference type="ARBA" id="ARBA00022692"/>
    </source>
</evidence>
<evidence type="ECO:0000256" key="9">
    <source>
        <dbReference type="ARBA" id="ARBA00023065"/>
    </source>
</evidence>
<feature type="transmembrane region" description="Helical" evidence="14">
    <location>
        <begin position="76"/>
        <end position="94"/>
    </location>
</feature>
<keyword evidence="10 14" id="KW-0472">Membrane</keyword>
<dbReference type="EMBL" id="CP162599">
    <property type="protein sequence ID" value="XDK32429.1"/>
    <property type="molecule type" value="Genomic_DNA"/>
</dbReference>
<proteinExistence type="inferred from homology"/>
<keyword evidence="11" id="KW-0739">Sodium transport</keyword>
<comment type="subcellular location">
    <subcellularLocation>
        <location evidence="1">Cell membrane</location>
        <topology evidence="1">Multi-pass membrane protein</topology>
    </subcellularLocation>
</comment>
<evidence type="ECO:0008006" key="16">
    <source>
        <dbReference type="Google" id="ProtNLM"/>
    </source>
</evidence>
<feature type="transmembrane region" description="Helical" evidence="14">
    <location>
        <begin position="222"/>
        <end position="243"/>
    </location>
</feature>
<keyword evidence="7 14" id="KW-1133">Transmembrane helix</keyword>
<dbReference type="PANTHER" id="PTHR48086:SF3">
    <property type="entry name" value="SODIUM_PROLINE SYMPORTER"/>
    <property type="match status" value="1"/>
</dbReference>
<evidence type="ECO:0000256" key="12">
    <source>
        <dbReference type="ARBA" id="ARBA00033708"/>
    </source>
</evidence>
<feature type="transmembrane region" description="Helical" evidence="14">
    <location>
        <begin position="120"/>
        <end position="140"/>
    </location>
</feature>
<keyword evidence="5 14" id="KW-0812">Transmembrane</keyword>
<feature type="transmembrane region" description="Helical" evidence="14">
    <location>
        <begin position="437"/>
        <end position="456"/>
    </location>
</feature>
<dbReference type="InterPro" id="IPR038377">
    <property type="entry name" value="Na/Glc_symporter_sf"/>
</dbReference>
<name>A0AB39HQ74_9BACI</name>
<feature type="transmembrane region" description="Helical" evidence="14">
    <location>
        <begin position="412"/>
        <end position="431"/>
    </location>
</feature>
<evidence type="ECO:0000256" key="13">
    <source>
        <dbReference type="RuleBase" id="RU362091"/>
    </source>
</evidence>
<keyword evidence="6" id="KW-0769">Symport</keyword>
<evidence type="ECO:0000256" key="2">
    <source>
        <dbReference type="ARBA" id="ARBA00006434"/>
    </source>
</evidence>
<evidence type="ECO:0000256" key="7">
    <source>
        <dbReference type="ARBA" id="ARBA00022989"/>
    </source>
</evidence>
<feature type="transmembrane region" description="Helical" evidence="14">
    <location>
        <begin position="6"/>
        <end position="26"/>
    </location>
</feature>
<feature type="transmembrane region" description="Helical" evidence="14">
    <location>
        <begin position="152"/>
        <end position="169"/>
    </location>
</feature>
<dbReference type="Gene3D" id="1.20.1730.10">
    <property type="entry name" value="Sodium/glucose cotransporter"/>
    <property type="match status" value="1"/>
</dbReference>
<organism evidence="15">
    <name type="scientific">Ornithinibacillus sp. 4-3</name>
    <dbReference type="NCBI Taxonomy" id="3231488"/>
    <lineage>
        <taxon>Bacteria</taxon>
        <taxon>Bacillati</taxon>
        <taxon>Bacillota</taxon>
        <taxon>Bacilli</taxon>
        <taxon>Bacillales</taxon>
        <taxon>Bacillaceae</taxon>
        <taxon>Ornithinibacillus</taxon>
    </lineage>
</organism>
<dbReference type="GO" id="GO:0006814">
    <property type="term" value="P:sodium ion transport"/>
    <property type="evidence" value="ECO:0007669"/>
    <property type="project" value="UniProtKB-KW"/>
</dbReference>
<evidence type="ECO:0000256" key="10">
    <source>
        <dbReference type="ARBA" id="ARBA00023136"/>
    </source>
</evidence>
<dbReference type="Pfam" id="PF00474">
    <property type="entry name" value="SSF"/>
    <property type="match status" value="1"/>
</dbReference>
<evidence type="ECO:0000256" key="6">
    <source>
        <dbReference type="ARBA" id="ARBA00022847"/>
    </source>
</evidence>
<evidence type="ECO:0000313" key="15">
    <source>
        <dbReference type="EMBL" id="XDK32429.1"/>
    </source>
</evidence>